<keyword evidence="2" id="KW-0802">TPR repeat</keyword>
<dbReference type="Proteomes" id="UP000604046">
    <property type="component" value="Unassembled WGS sequence"/>
</dbReference>
<dbReference type="PANTHER" id="PTHR45641">
    <property type="entry name" value="TETRATRICOPEPTIDE REPEAT PROTEIN (AFU_ORTHOLOGUE AFUA_6G03870)"/>
    <property type="match status" value="1"/>
</dbReference>
<feature type="compositionally biased region" description="Pro residues" evidence="3">
    <location>
        <begin position="624"/>
        <end position="649"/>
    </location>
</feature>
<dbReference type="PANTHER" id="PTHR45641:SF19">
    <property type="entry name" value="NEPHROCYSTIN-3"/>
    <property type="match status" value="1"/>
</dbReference>
<evidence type="ECO:0008006" key="6">
    <source>
        <dbReference type="Google" id="ProtNLM"/>
    </source>
</evidence>
<feature type="compositionally biased region" description="Pro residues" evidence="3">
    <location>
        <begin position="737"/>
        <end position="747"/>
    </location>
</feature>
<evidence type="ECO:0000256" key="2">
    <source>
        <dbReference type="ARBA" id="ARBA00022803"/>
    </source>
</evidence>
<feature type="compositionally biased region" description="Pro residues" evidence="3">
    <location>
        <begin position="716"/>
        <end position="725"/>
    </location>
</feature>
<feature type="region of interest" description="Disordered" evidence="3">
    <location>
        <begin position="713"/>
        <end position="751"/>
    </location>
</feature>
<gene>
    <name evidence="4" type="ORF">SNAT2548_LOCUS13520</name>
</gene>
<evidence type="ECO:0000256" key="1">
    <source>
        <dbReference type="ARBA" id="ARBA00022737"/>
    </source>
</evidence>
<comment type="caution">
    <text evidence="4">The sequence shown here is derived from an EMBL/GenBank/DDBJ whole genome shotgun (WGS) entry which is preliminary data.</text>
</comment>
<dbReference type="Gene3D" id="1.25.40.10">
    <property type="entry name" value="Tetratricopeptide repeat domain"/>
    <property type="match status" value="1"/>
</dbReference>
<dbReference type="EMBL" id="CAJNDS010001432">
    <property type="protein sequence ID" value="CAE7259382.1"/>
    <property type="molecule type" value="Genomic_DNA"/>
</dbReference>
<dbReference type="AlphaFoldDB" id="A0A812M6D5"/>
<dbReference type="SUPFAM" id="SSF48452">
    <property type="entry name" value="TPR-like"/>
    <property type="match status" value="1"/>
</dbReference>
<organism evidence="4 5">
    <name type="scientific">Symbiodinium natans</name>
    <dbReference type="NCBI Taxonomy" id="878477"/>
    <lineage>
        <taxon>Eukaryota</taxon>
        <taxon>Sar</taxon>
        <taxon>Alveolata</taxon>
        <taxon>Dinophyceae</taxon>
        <taxon>Suessiales</taxon>
        <taxon>Symbiodiniaceae</taxon>
        <taxon>Symbiodinium</taxon>
    </lineage>
</organism>
<reference evidence="4" key="1">
    <citation type="submission" date="2021-02" db="EMBL/GenBank/DDBJ databases">
        <authorList>
            <person name="Dougan E. K."/>
            <person name="Rhodes N."/>
            <person name="Thang M."/>
            <person name="Chan C."/>
        </authorList>
    </citation>
    <scope>NUCLEOTIDE SEQUENCE</scope>
</reference>
<dbReference type="InterPro" id="IPR011990">
    <property type="entry name" value="TPR-like_helical_dom_sf"/>
</dbReference>
<protein>
    <recommendedName>
        <fullName evidence="6">TIR domain-containing protein</fullName>
    </recommendedName>
</protein>
<evidence type="ECO:0000313" key="4">
    <source>
        <dbReference type="EMBL" id="CAE7259382.1"/>
    </source>
</evidence>
<feature type="region of interest" description="Disordered" evidence="3">
    <location>
        <begin position="1"/>
        <end position="22"/>
    </location>
</feature>
<feature type="compositionally biased region" description="Basic and acidic residues" evidence="3">
    <location>
        <begin position="1"/>
        <end position="19"/>
    </location>
</feature>
<sequence>HAKLGDGEELRRDTGHDQRQVQSLQIRDEHEQQLLETFHSRRDELGWRHPRTQQVLEELAGLLRSQKRLNEATQLCLDPQGLRSTCLCNIRVRQSGSGEEICEVRVSDSELVSKLLANVLEAAGREDGHLLLKSKVLDENVSLRDAGLRMHAEVFLVAVREADGSVERKKQLERILRRREQHLGINDPTVASTLRQLGNVLEELQEFAEMAKVLGRCLEIQEHEVDVQPAETAATLLKLAFALCKLGDHRKEVNLLELCRNIQEQRALQDDSARPDLAATLFSLGLGHGHVGEFGRKVQVLERGLKMVENDHGPEHLKLVPFLKELGSAYGDLGEDAMEKSVLERCESIQARREGRGASGSQGAKTATETAVTYDKVDGLAVSLGQCDFAQLRHGVVMISRRHSRARFEITGLEECPRLPANVCPLSPILKLLPHETRFDEAPVLLVIRVCSGAQAVWRSSSDGGWESLADAKFYPGHAVLWLDHFCELFVGTDGTCSPRPRGMLVRGFMDETTGRGKCAVLHTNCPSCTQQLQPTSDYRVDPEVLRGFDECGPPFCAGLYSHGDRLTIAQAENDHQHITLSFHRLPLVTSRFFEARGTQFEVDIADSSHAFRLCDAAPTAPSSLPPPAPLPPPPPQAGGGIPPPPPSLHGPEDGTSSSMHLILPELCEVEVYTAEAPHNFLSTGELEAGHLSLEQLMQRARADSAEVGSLLVQVLPPPPPPPPPPDEEHQTDIPTVSPPPPAPPESPQRRNLMISGRFNDQNKMNYMREVKEALCDKFIPVDMVKADFASAKFGNQTALLLYRAKALLAFCTWDYGEKTGAQYETYIELQYAYQNKLAILPIQLCHEFPPCPKDEEGRAQNALVLQGDLVRIIDKDMSDPARVAQEICDAWFRAIQHM</sequence>
<feature type="non-terminal residue" evidence="4">
    <location>
        <position position="1"/>
    </location>
</feature>
<evidence type="ECO:0000313" key="5">
    <source>
        <dbReference type="Proteomes" id="UP000604046"/>
    </source>
</evidence>
<dbReference type="OrthoDB" id="418169at2759"/>
<feature type="region of interest" description="Disordered" evidence="3">
    <location>
        <begin position="617"/>
        <end position="659"/>
    </location>
</feature>
<name>A0A812M6D5_9DINO</name>
<evidence type="ECO:0000256" key="3">
    <source>
        <dbReference type="SAM" id="MobiDB-lite"/>
    </source>
</evidence>
<keyword evidence="1" id="KW-0677">Repeat</keyword>
<proteinExistence type="predicted"/>
<keyword evidence="5" id="KW-1185">Reference proteome</keyword>
<accession>A0A812M6D5</accession>